<feature type="compositionally biased region" description="Basic residues" evidence="1">
    <location>
        <begin position="59"/>
        <end position="70"/>
    </location>
</feature>
<dbReference type="PANTHER" id="PTHR42024">
    <property type="entry name" value="AMINO ACID PERMEASE_ SLC12A DOMAIN-CONTAINING PROTEIN"/>
    <property type="match status" value="1"/>
</dbReference>
<dbReference type="PANTHER" id="PTHR42024:SF1">
    <property type="entry name" value="AMINO ACID PERMEASE_ SLC12A DOMAIN-CONTAINING PROTEIN"/>
    <property type="match status" value="1"/>
</dbReference>
<proteinExistence type="predicted"/>
<feature type="transmembrane region" description="Helical" evidence="2">
    <location>
        <begin position="156"/>
        <end position="179"/>
    </location>
</feature>
<gene>
    <name evidence="3" type="ORF">PV11_04509</name>
</gene>
<feature type="transmembrane region" description="Helical" evidence="2">
    <location>
        <begin position="229"/>
        <end position="255"/>
    </location>
</feature>
<dbReference type="AlphaFoldDB" id="A0A0D1X437"/>
<organism evidence="3 4">
    <name type="scientific">Exophiala sideris</name>
    <dbReference type="NCBI Taxonomy" id="1016849"/>
    <lineage>
        <taxon>Eukaryota</taxon>
        <taxon>Fungi</taxon>
        <taxon>Dikarya</taxon>
        <taxon>Ascomycota</taxon>
        <taxon>Pezizomycotina</taxon>
        <taxon>Eurotiomycetes</taxon>
        <taxon>Chaetothyriomycetidae</taxon>
        <taxon>Chaetothyriales</taxon>
        <taxon>Herpotrichiellaceae</taxon>
        <taxon>Exophiala</taxon>
    </lineage>
</organism>
<feature type="compositionally biased region" description="Basic and acidic residues" evidence="1">
    <location>
        <begin position="389"/>
        <end position="420"/>
    </location>
</feature>
<evidence type="ECO:0000313" key="3">
    <source>
        <dbReference type="EMBL" id="KIV82391.1"/>
    </source>
</evidence>
<evidence type="ECO:0000256" key="1">
    <source>
        <dbReference type="SAM" id="MobiDB-lite"/>
    </source>
</evidence>
<dbReference type="STRING" id="1016849.A0A0D1X437"/>
<feature type="compositionally biased region" description="Basic and acidic residues" evidence="1">
    <location>
        <begin position="14"/>
        <end position="29"/>
    </location>
</feature>
<protein>
    <submittedName>
        <fullName evidence="3">Uncharacterized protein</fullName>
    </submittedName>
</protein>
<feature type="region of interest" description="Disordered" evidence="1">
    <location>
        <begin position="1"/>
        <end position="79"/>
    </location>
</feature>
<evidence type="ECO:0000313" key="4">
    <source>
        <dbReference type="Proteomes" id="UP000053599"/>
    </source>
</evidence>
<dbReference type="Proteomes" id="UP000053599">
    <property type="component" value="Unassembled WGS sequence"/>
</dbReference>
<feature type="transmembrane region" description="Helical" evidence="2">
    <location>
        <begin position="128"/>
        <end position="150"/>
    </location>
</feature>
<dbReference type="EMBL" id="KN846952">
    <property type="protein sequence ID" value="KIV82391.1"/>
    <property type="molecule type" value="Genomic_DNA"/>
</dbReference>
<feature type="transmembrane region" description="Helical" evidence="2">
    <location>
        <begin position="352"/>
        <end position="370"/>
    </location>
</feature>
<keyword evidence="2" id="KW-0812">Transmembrane</keyword>
<keyword evidence="2" id="KW-1133">Transmembrane helix</keyword>
<dbReference type="OrthoDB" id="4838853at2759"/>
<name>A0A0D1X437_9EURO</name>
<feature type="region of interest" description="Disordered" evidence="1">
    <location>
        <begin position="385"/>
        <end position="420"/>
    </location>
</feature>
<feature type="transmembrane region" description="Helical" evidence="2">
    <location>
        <begin position="320"/>
        <end position="340"/>
    </location>
</feature>
<accession>A0A0D1X437</accession>
<sequence length="420" mass="47568">MPEVVRGIRTSLQLDRDGQPETPTREGRAVHFPGESPATEDVPSPGINGVDTRLSISSARRKSSFQRRRRPTQDMTSPERAAYYDSRAATKREFRRRASTLQEYYQEHPELLPQLPFTFRHGFKRFKLGFTIFIMVVDACVLPIVLYYTMKFAGHVQGWIIFAIVASIWGGPTYVEFAVRSWRLIKKENFFRPLGTSNRWAFDITHWISTLTIAAVTAFLVIGSAPHIVWIRVLAMPGPAILFCIGGSVFIITMYHVGGWKAPFRISSTPKGGSVHPGVYYLMEDVVAVNAGAGRPFREALAARYNASPRFRKMLKVQSLFWSIPAVIIAIVLTVLIIIHPVSKDVGYGLGWGVPFVWIGIWTAISIPWIRRDMHRETITWEEDAGIVPEKKAERAHEAQDSHSEEPRLQDKDKEPEPEP</sequence>
<reference evidence="3 4" key="1">
    <citation type="submission" date="2015-01" db="EMBL/GenBank/DDBJ databases">
        <title>The Genome Sequence of Exophiala sideris CBS121828.</title>
        <authorList>
            <consortium name="The Broad Institute Genomics Platform"/>
            <person name="Cuomo C."/>
            <person name="de Hoog S."/>
            <person name="Gorbushina A."/>
            <person name="Stielow B."/>
            <person name="Teixiera M."/>
            <person name="Abouelleil A."/>
            <person name="Chapman S.B."/>
            <person name="Priest M."/>
            <person name="Young S.K."/>
            <person name="Wortman J."/>
            <person name="Nusbaum C."/>
            <person name="Birren B."/>
        </authorList>
    </citation>
    <scope>NUCLEOTIDE SEQUENCE [LARGE SCALE GENOMIC DNA]</scope>
    <source>
        <strain evidence="3 4">CBS 121828</strain>
    </source>
</reference>
<keyword evidence="2" id="KW-0472">Membrane</keyword>
<feature type="transmembrane region" description="Helical" evidence="2">
    <location>
        <begin position="200"/>
        <end position="223"/>
    </location>
</feature>
<dbReference type="HOGENOM" id="CLU_038384_4_0_1"/>
<evidence type="ECO:0000256" key="2">
    <source>
        <dbReference type="SAM" id="Phobius"/>
    </source>
</evidence>